<evidence type="ECO:0000313" key="3">
    <source>
        <dbReference type="Proteomes" id="UP000515135"/>
    </source>
</evidence>
<feature type="compositionally biased region" description="Basic and acidic residues" evidence="1">
    <location>
        <begin position="110"/>
        <end position="127"/>
    </location>
</feature>
<evidence type="ECO:0000259" key="2">
    <source>
        <dbReference type="PROSITE" id="PS50878"/>
    </source>
</evidence>
<reference evidence="4" key="1">
    <citation type="submission" date="2025-08" db="UniProtKB">
        <authorList>
            <consortium name="RefSeq"/>
        </authorList>
    </citation>
    <scope>IDENTIFICATION</scope>
    <source>
        <tissue evidence="4">Gonad</tissue>
    </source>
</reference>
<keyword evidence="3" id="KW-1185">Reference proteome</keyword>
<dbReference type="AlphaFoldDB" id="A0A6P4ZFD1"/>
<feature type="region of interest" description="Disordered" evidence="1">
    <location>
        <begin position="1"/>
        <end position="21"/>
    </location>
</feature>
<name>A0A6P4ZFD1_BRABE</name>
<evidence type="ECO:0000256" key="1">
    <source>
        <dbReference type="SAM" id="MobiDB-lite"/>
    </source>
</evidence>
<dbReference type="CDD" id="cd01650">
    <property type="entry name" value="RT_nLTR_like"/>
    <property type="match status" value="1"/>
</dbReference>
<feature type="region of interest" description="Disordered" evidence="1">
    <location>
        <begin position="46"/>
        <end position="127"/>
    </location>
</feature>
<dbReference type="Proteomes" id="UP000515135">
    <property type="component" value="Unplaced"/>
</dbReference>
<organism evidence="3 4">
    <name type="scientific">Branchiostoma belcheri</name>
    <name type="common">Amphioxus</name>
    <dbReference type="NCBI Taxonomy" id="7741"/>
    <lineage>
        <taxon>Eukaryota</taxon>
        <taxon>Metazoa</taxon>
        <taxon>Chordata</taxon>
        <taxon>Cephalochordata</taxon>
        <taxon>Leptocardii</taxon>
        <taxon>Amphioxiformes</taxon>
        <taxon>Branchiostomatidae</taxon>
        <taxon>Branchiostoma</taxon>
    </lineage>
</organism>
<dbReference type="PANTHER" id="PTHR19446">
    <property type="entry name" value="REVERSE TRANSCRIPTASES"/>
    <property type="match status" value="1"/>
</dbReference>
<gene>
    <name evidence="4" type="primary">LOC109476207</name>
</gene>
<feature type="region of interest" description="Disordered" evidence="1">
    <location>
        <begin position="288"/>
        <end position="318"/>
    </location>
</feature>
<accession>A0A6P4ZFD1</accession>
<dbReference type="OrthoDB" id="447743at2759"/>
<dbReference type="KEGG" id="bbel:109476207"/>
<feature type="region of interest" description="Disordered" evidence="1">
    <location>
        <begin position="1125"/>
        <end position="1154"/>
    </location>
</feature>
<dbReference type="InterPro" id="IPR000477">
    <property type="entry name" value="RT_dom"/>
</dbReference>
<dbReference type="PROSITE" id="PS50878">
    <property type="entry name" value="RT_POL"/>
    <property type="match status" value="1"/>
</dbReference>
<sequence length="1154" mass="132126">MQEGPVRSDSPVTTAERLMDQREGVVLRSCSCGWQRVTSYRGLRIHQGKTKCQSREQSRRSAAAGKTQEDRGQGENHSTQDLNSDALDPGSTALPEELEPSASDSQPRLTTRERKEESFTRKEKIKWPRANDKASWETLDSDLSNILEQGLKGDVEKKLNRFGELVYDFCSGRLGTIPSSERKPGGNSAMSRRQKEIAKLILRRRHLRKLWKKASASEKGGLQALWEEVRARLKTLRRAERFRRKRKRRENQRKQFYKNPYRFARSLLEEKKGGNLSVGKEELEAHLSATYSDQEKSKPLESPGYVPRPTEPSNPMDVSPPKWSEVLAAVQRARSAAAPGPNGVPYRVYKFCPKTLRVLWRLMQVAWRKQCVPVAWRRAGGVLIPKEKVSSTIEQFRNISLLNVEGKLFFTVLAKRLTKYLISNNFIDTEIQKAGIPGFPGCTEHANTIWSQIQIARRQKEDLHVVWLDLANAYGSIPHKVIRYALDFFWVPVEIRQMIENYFSDFRLCISTRDYVTKWQQLEKGIAMGCSISPLLFTMGFEILLLGAKQVVGGVRAPSGEKMPPLRAFMDDVTSILRTAPCTKRLLQRLEELSKWAGMKFKPAKSRSLSLRKGKISNKTFTVNDQIIPTLQEQPVKSLGRLYTSSLKDSDRGPETVEQAVRGLRSIDECELPGRLKVWCAQFMLFPRLKWSLKTYNISLSVVDQIDRKANTYIRRWLGVPRCLSTVALYGNNMLSLPLSSIAEEYKVEKVRLVLELEGSRDSSVRAVTKNICTGRKWKAKDVISQAVNRLHHKDLVGAVQVGRSGLGWGERLHRWSSANPSERRQLVTQEVRRMEEEKRRVVAVGQRQQGAWVNWEGAVGRKLTWNDLWGMQNFRLSFLLRAVYDVLPTPQNVTRWFKNEETCLLCGMERADLKHILSSCKIALQQGRYTWRHNRALRQIAITLENVRRESAGTETSWQPIQFVRGGQRPKEAAPRSNNVGGGPLSRGKWKLLADLDSQLRFPEDICVTSLRPDLVMWSADQKTVAIVKLTIPWEENIQSAHERKKLKYEELAQQCRQNGWRTHLYPVEVGVRGFVGTSLMRLCRDFQIRGKAQTQFVRSVAEEAEKSSFSLWIKRKTRSWKSRDDCVGGRAETSILSSRRPEAYQKQGTKRP</sequence>
<feature type="domain" description="Reverse transcriptase" evidence="2">
    <location>
        <begin position="365"/>
        <end position="643"/>
    </location>
</feature>
<dbReference type="RefSeq" id="XP_019632649.1">
    <property type="nucleotide sequence ID" value="XM_019777090.1"/>
</dbReference>
<evidence type="ECO:0000313" key="4">
    <source>
        <dbReference type="RefSeq" id="XP_019632649.1"/>
    </source>
</evidence>
<proteinExistence type="predicted"/>
<dbReference type="Pfam" id="PF00078">
    <property type="entry name" value="RVT_1"/>
    <property type="match status" value="1"/>
</dbReference>
<dbReference type="GeneID" id="109476207"/>
<protein>
    <submittedName>
        <fullName evidence="4">Uncharacterized protein LOC109476207</fullName>
    </submittedName>
</protein>